<name>A0ABT9ACJ8_9BACT</name>
<proteinExistence type="predicted"/>
<feature type="domain" description="LamG-like jellyroll fold" evidence="4">
    <location>
        <begin position="65"/>
        <end position="201"/>
    </location>
</feature>
<dbReference type="SMART" id="SM00560">
    <property type="entry name" value="LamGL"/>
    <property type="match status" value="1"/>
</dbReference>
<evidence type="ECO:0000313" key="6">
    <source>
        <dbReference type="Proteomes" id="UP001167796"/>
    </source>
</evidence>
<dbReference type="InterPro" id="IPR006558">
    <property type="entry name" value="LamG-like"/>
</dbReference>
<dbReference type="InterPro" id="IPR013320">
    <property type="entry name" value="ConA-like_dom_sf"/>
</dbReference>
<evidence type="ECO:0000256" key="2">
    <source>
        <dbReference type="ARBA" id="ARBA00023157"/>
    </source>
</evidence>
<evidence type="ECO:0000313" key="5">
    <source>
        <dbReference type="EMBL" id="MDO7847263.1"/>
    </source>
</evidence>
<evidence type="ECO:0000259" key="4">
    <source>
        <dbReference type="SMART" id="SM00560"/>
    </source>
</evidence>
<dbReference type="SUPFAM" id="SSF49899">
    <property type="entry name" value="Concanavalin A-like lectins/glucanases"/>
    <property type="match status" value="1"/>
</dbReference>
<comment type="caution">
    <text evidence="5">The sequence shown here is derived from an EMBL/GenBank/DDBJ whole genome shotgun (WGS) entry which is preliminary data.</text>
</comment>
<sequence>MLASSTPFFSRFARYFCHALLALALLAGDFPAAHAQTLPGSGNSLTFNGYNSYLSCGTSNRGITQQVTVEAWIKTSSSAYQWILGKYYNSLLEEKGYHLAILGGNAYFNGRIGIGQYMSSGASLARIDDGKWHHLAGVCNFSTWQIYVDGVLENTGTYSASQSDLTTSTPMVIGSYDVQSGQYFNGDLDEVRVWRTARTATEIRDNMCRKFATAPAALVAYYRLDQSSGLVALDNGAVPTNATLLNISGTWHLSGAPLGDASANLYQSSWPAGSRVALATISGDSAVVSGVSALARGVQIYTVNSSPSIAPPGAATTNYVGVFTVGATATANTYAIRIRPVAGPYCRSAYSRISNELGWISSGQLPISGNSSLLQNATYRGEYILSPGIVSAAEITGDSIICNGTRTQLTLTSPATFTVQWSNGATTPTVTNLAPGTYTATVNFASGCTRVLRRTVRTVAAPVLAITGDSVVCAGTSTALTAAAPGATAFLWSTGATTATAPIAQPGTYTVTVTYGTGCTIAARRTVRLNAAGLPPAFTLGADTTLCEGDQLLLQGPAGAALRYQWSDGSTNRQLTVQTTGRYALRVMTACGEQSASRTVVVASCLKVPNIVTANGDKRNDQFTVQGLKGEGWALEVYNRWGRAVFQTANYHNEWGADAAPGVYYVLLRRPATGFIYKGWLEVMR</sequence>
<dbReference type="Gene3D" id="2.60.120.200">
    <property type="match status" value="1"/>
</dbReference>
<gene>
    <name evidence="5" type="ORF">Q5H92_12900</name>
</gene>
<keyword evidence="6" id="KW-1185">Reference proteome</keyword>
<dbReference type="Proteomes" id="UP001167796">
    <property type="component" value="Unassembled WGS sequence"/>
</dbReference>
<protein>
    <submittedName>
        <fullName evidence="5">LamG-like jellyroll fold domain-containing protein</fullName>
    </submittedName>
</protein>
<dbReference type="RefSeq" id="WP_305011943.1">
    <property type="nucleotide sequence ID" value="NZ_JAUQSX010000006.1"/>
</dbReference>
<dbReference type="Pfam" id="PF13385">
    <property type="entry name" value="Laminin_G_3"/>
    <property type="match status" value="1"/>
</dbReference>
<dbReference type="EMBL" id="JAUQSX010000006">
    <property type="protein sequence ID" value="MDO7847263.1"/>
    <property type="molecule type" value="Genomic_DNA"/>
</dbReference>
<reference evidence="5" key="1">
    <citation type="submission" date="2023-07" db="EMBL/GenBank/DDBJ databases">
        <authorList>
            <person name="Kim M.K."/>
        </authorList>
    </citation>
    <scope>NUCLEOTIDE SEQUENCE</scope>
    <source>
        <strain evidence="5">M29</strain>
    </source>
</reference>
<evidence type="ECO:0000256" key="1">
    <source>
        <dbReference type="ARBA" id="ARBA00022729"/>
    </source>
</evidence>
<feature type="signal peptide" evidence="3">
    <location>
        <begin position="1"/>
        <end position="35"/>
    </location>
</feature>
<organism evidence="5 6">
    <name type="scientific">Hymenobacter mellowenesis</name>
    <dbReference type="NCBI Taxonomy" id="3063995"/>
    <lineage>
        <taxon>Bacteria</taxon>
        <taxon>Pseudomonadati</taxon>
        <taxon>Bacteroidota</taxon>
        <taxon>Cytophagia</taxon>
        <taxon>Cytophagales</taxon>
        <taxon>Hymenobacteraceae</taxon>
        <taxon>Hymenobacter</taxon>
    </lineage>
</organism>
<accession>A0ABT9ACJ8</accession>
<keyword evidence="1 3" id="KW-0732">Signal</keyword>
<keyword evidence="2" id="KW-1015">Disulfide bond</keyword>
<dbReference type="Pfam" id="PF13585">
    <property type="entry name" value="CHU_C"/>
    <property type="match status" value="1"/>
</dbReference>
<feature type="chain" id="PRO_5047374487" evidence="3">
    <location>
        <begin position="36"/>
        <end position="685"/>
    </location>
</feature>
<evidence type="ECO:0000256" key="3">
    <source>
        <dbReference type="SAM" id="SignalP"/>
    </source>
</evidence>